<accession>A0A0J8JIU6</accession>
<evidence type="ECO:0000256" key="1">
    <source>
        <dbReference type="ARBA" id="ARBA00022801"/>
    </source>
</evidence>
<dbReference type="PATRIC" id="fig|1513271.3.peg.2975"/>
<dbReference type="PANTHER" id="PTHR10799">
    <property type="entry name" value="SNF2/RAD54 HELICASE FAMILY"/>
    <property type="match status" value="1"/>
</dbReference>
<organism evidence="5 6">
    <name type="scientific">Catenovulum maritimum</name>
    <dbReference type="NCBI Taxonomy" id="1513271"/>
    <lineage>
        <taxon>Bacteria</taxon>
        <taxon>Pseudomonadati</taxon>
        <taxon>Pseudomonadota</taxon>
        <taxon>Gammaproteobacteria</taxon>
        <taxon>Alteromonadales</taxon>
        <taxon>Alteromonadaceae</taxon>
        <taxon>Catenovulum</taxon>
    </lineage>
</organism>
<evidence type="ECO:0000259" key="3">
    <source>
        <dbReference type="PROSITE" id="PS51192"/>
    </source>
</evidence>
<evidence type="ECO:0000259" key="4">
    <source>
        <dbReference type="PROSITE" id="PS51194"/>
    </source>
</evidence>
<dbReference type="RefSeq" id="WP_048693985.1">
    <property type="nucleotide sequence ID" value="NZ_KQ130498.1"/>
</dbReference>
<evidence type="ECO:0000256" key="2">
    <source>
        <dbReference type="ARBA" id="ARBA00022806"/>
    </source>
</evidence>
<dbReference type="InterPro" id="IPR000330">
    <property type="entry name" value="SNF2_N"/>
</dbReference>
<sequence>MKISANIQQQITEKYTEYQKLDDVEKICLKLLAVIHKPIGISKFGQILKFVGELGLFETITRKSQLAAEKRQALVQNEFIIHSKEGLKITPLLANKLTEECIIEHSLNPILHAAEQVAPVRHALYWQSASNDGFRLARDFYFSNKMAEFEQCFEFNKDPQIIDTQNQLLIELFFVPFNLDLFLSLSDTIQYQSFATWLTSNQHQGFSNLYAIDLLEQTCQQNPSNSLLKNLLAEQYLLQLKFDQFLAVIDTSDKTSYSLQLAAQYQFLTGDFEQAKVLFEQAIQAKNKITRRKKQYLNNTAGVLYKLCLLILANDQEVQLFSQIKDQIDFERSDKKSNPDLLYLSESMRWGATSLEQGKAYQIKLEAFLFLQDDNPYCFHLIQLINLICFIWSQEDKHKLNTPEISQILSSCLSFFNQAELPLFHMICQQIDAEVQQKPAVSQPKLATRLIYLPNQVHKKASWDLALDKLLALSASEQNKPGAQSNSKPSRLVWEMQLVRHNVSFKVREQKQSSKGWSKGKPIALKRLHKTPESFDYLSQADLAMCEAITVYQNWGYYNSTEYVLEGIDALTAACQLENLYLADDLSAPIELIQKEPELIINQQGQDLLLTMANLPDYLEDSASEQSKFTLVEESAERYSFTIFNPQHLKVAKIIGEGGLLIPTKAKQKVLASVAAIAPLLNIQSDIAELDTGLENVNHQAELVVNIQPYNQGLEFSCFVMPFGEQGPALKPGIGNANLTTELNGKRVATQRDLISEQDLLDQLDQHCPQFINMPDNILAIDDLESALETMEQLEQVINQDPLPFAIKLRWPKGKKIKLSKKLEAQHLQLAINKKNEWFDFTGELQVDDEEVIEIKRLLELVATNHTRFIKMDSGKILALSQDLRKKLEQLQNISEDGKFHPLASFVAEEATSGMRLKPLHGWEEQTKKMHQANKLEPLVPLNLQAELRDYQQTGFDWASRLAHWGAGACLADDMGLGKTLQALAILLDRAKLGPSLVIAPTSVCFNWQQEAIKFAPSLNIKVFANATSQQDRMDLLESLTQYDCVVISYGLLQREIDLLAKVNWNTLIADEAQALKNPLAKRTKAAYKLKAQFKIITTGTPIENNLTELWSLFRFVNPGLLGNLKRFGERFAIPIENAKEDPLAARKASQGLKTLIKPFILRRMKSQVLTELPAKTEVTIQVHLSQAEQSFYEALRQTAVENISQSSQNSAPNEQRIQMLAELVKLRQACCNPALIVPETHLPSAKLLALDKLLDELRENKHKTLIFSQFVGHLQLIKQHLEHKQISYQYLDGTTSYKDREKRVNAFQNGEGDVFLISLKAGGFGLNLTAADYVIHMDPWWNPAVEEQASDRAHRMGQQRPVTIYRLVAQNTIEEKIVALHQQKRDLAESLLEGNEQVNRLSVADMLNLLKETF</sequence>
<dbReference type="InterPro" id="IPR001650">
    <property type="entry name" value="Helicase_C-like"/>
</dbReference>
<protein>
    <submittedName>
        <fullName evidence="5">Helicase</fullName>
    </submittedName>
</protein>
<dbReference type="PROSITE" id="PS51192">
    <property type="entry name" value="HELICASE_ATP_BIND_1"/>
    <property type="match status" value="1"/>
</dbReference>
<comment type="caution">
    <text evidence="5">The sequence shown here is derived from an EMBL/GenBank/DDBJ whole genome shotgun (WGS) entry which is preliminary data.</text>
</comment>
<dbReference type="Proteomes" id="UP000037600">
    <property type="component" value="Unassembled WGS sequence"/>
</dbReference>
<dbReference type="PROSITE" id="PS51194">
    <property type="entry name" value="HELICASE_CTER"/>
    <property type="match status" value="1"/>
</dbReference>
<dbReference type="SMART" id="SM00490">
    <property type="entry name" value="HELICc"/>
    <property type="match status" value="1"/>
</dbReference>
<dbReference type="Gene3D" id="3.40.50.300">
    <property type="entry name" value="P-loop containing nucleotide triphosphate hydrolases"/>
    <property type="match status" value="1"/>
</dbReference>
<keyword evidence="2 5" id="KW-0067">ATP-binding</keyword>
<dbReference type="Gene3D" id="3.40.50.10810">
    <property type="entry name" value="Tandem AAA-ATPase domain"/>
    <property type="match status" value="1"/>
</dbReference>
<dbReference type="InterPro" id="IPR038718">
    <property type="entry name" value="SNF2-like_sf"/>
</dbReference>
<name>A0A0J8JIU6_9ALTE</name>
<dbReference type="CDD" id="cd18012">
    <property type="entry name" value="DEXQc_arch_SWI2_SNF2"/>
    <property type="match status" value="1"/>
</dbReference>
<dbReference type="EMBL" id="LAZL01000025">
    <property type="protein sequence ID" value="KMT64381.1"/>
    <property type="molecule type" value="Genomic_DNA"/>
</dbReference>
<gene>
    <name evidence="5" type="ORF">XM47_14460</name>
</gene>
<dbReference type="CDD" id="cd18793">
    <property type="entry name" value="SF2_C_SNF"/>
    <property type="match status" value="1"/>
</dbReference>
<keyword evidence="1" id="KW-0378">Hydrolase</keyword>
<feature type="domain" description="Helicase ATP-binding" evidence="3">
    <location>
        <begin position="960"/>
        <end position="1120"/>
    </location>
</feature>
<dbReference type="SUPFAM" id="SSF52540">
    <property type="entry name" value="P-loop containing nucleoside triphosphate hydrolases"/>
    <property type="match status" value="2"/>
</dbReference>
<dbReference type="OrthoDB" id="9760715at2"/>
<keyword evidence="6" id="KW-1185">Reference proteome</keyword>
<feature type="domain" description="Helicase C-terminal" evidence="4">
    <location>
        <begin position="1250"/>
        <end position="1408"/>
    </location>
</feature>
<dbReference type="GO" id="GO:0016787">
    <property type="term" value="F:hydrolase activity"/>
    <property type="evidence" value="ECO:0007669"/>
    <property type="project" value="UniProtKB-KW"/>
</dbReference>
<dbReference type="InterPro" id="IPR049730">
    <property type="entry name" value="SNF2/RAD54-like_C"/>
</dbReference>
<evidence type="ECO:0000313" key="6">
    <source>
        <dbReference type="Proteomes" id="UP000037600"/>
    </source>
</evidence>
<keyword evidence="2 5" id="KW-0347">Helicase</keyword>
<dbReference type="GO" id="GO:0005524">
    <property type="term" value="F:ATP binding"/>
    <property type="evidence" value="ECO:0007669"/>
    <property type="project" value="InterPro"/>
</dbReference>
<dbReference type="GO" id="GO:0004386">
    <property type="term" value="F:helicase activity"/>
    <property type="evidence" value="ECO:0007669"/>
    <property type="project" value="UniProtKB-KW"/>
</dbReference>
<dbReference type="STRING" id="1513271.XM47_14460"/>
<reference evidence="5 6" key="1">
    <citation type="submission" date="2015-04" db="EMBL/GenBank/DDBJ databases">
        <title>Draft Genome Sequence of the Novel Agar-Digesting Marine Bacterium Q1.</title>
        <authorList>
            <person name="Li Y."/>
            <person name="Li D."/>
            <person name="Chen G."/>
            <person name="Du Z."/>
        </authorList>
    </citation>
    <scope>NUCLEOTIDE SEQUENCE [LARGE SCALE GENOMIC DNA]</scope>
    <source>
        <strain evidence="5 6">Q1</strain>
    </source>
</reference>
<dbReference type="SMART" id="SM00487">
    <property type="entry name" value="DEXDc"/>
    <property type="match status" value="1"/>
</dbReference>
<keyword evidence="2 5" id="KW-0547">Nucleotide-binding</keyword>
<dbReference type="Pfam" id="PF00271">
    <property type="entry name" value="Helicase_C"/>
    <property type="match status" value="1"/>
</dbReference>
<evidence type="ECO:0000313" key="5">
    <source>
        <dbReference type="EMBL" id="KMT64381.1"/>
    </source>
</evidence>
<proteinExistence type="predicted"/>
<dbReference type="Pfam" id="PF00176">
    <property type="entry name" value="SNF2-rel_dom"/>
    <property type="match status" value="1"/>
</dbReference>
<dbReference type="InterPro" id="IPR027417">
    <property type="entry name" value="P-loop_NTPase"/>
</dbReference>
<dbReference type="InterPro" id="IPR014001">
    <property type="entry name" value="Helicase_ATP-bd"/>
</dbReference>